<feature type="transmembrane region" description="Helical" evidence="7">
    <location>
        <begin position="806"/>
        <end position="826"/>
    </location>
</feature>
<evidence type="ECO:0000313" key="9">
    <source>
        <dbReference type="EMBL" id="MDX8150479.1"/>
    </source>
</evidence>
<gene>
    <name evidence="9" type="ORF">SK069_02645</name>
</gene>
<feature type="transmembrane region" description="Helical" evidence="7">
    <location>
        <begin position="363"/>
        <end position="383"/>
    </location>
</feature>
<evidence type="ECO:0000256" key="1">
    <source>
        <dbReference type="ARBA" id="ARBA00004651"/>
    </source>
</evidence>
<keyword evidence="2" id="KW-1003">Cell membrane</keyword>
<dbReference type="InterPro" id="IPR050250">
    <property type="entry name" value="Macrolide_Exporter_MacB"/>
</dbReference>
<feature type="transmembrane region" description="Helical" evidence="7">
    <location>
        <begin position="497"/>
        <end position="520"/>
    </location>
</feature>
<feature type="transmembrane region" description="Helical" evidence="7">
    <location>
        <begin position="268"/>
        <end position="292"/>
    </location>
</feature>
<feature type="transmembrane region" description="Helical" evidence="7">
    <location>
        <begin position="768"/>
        <end position="794"/>
    </location>
</feature>
<keyword evidence="10" id="KW-1185">Reference proteome</keyword>
<feature type="domain" description="ABC3 transporter permease C-terminal" evidence="8">
    <location>
        <begin position="275"/>
        <end position="394"/>
    </location>
</feature>
<evidence type="ECO:0000256" key="2">
    <source>
        <dbReference type="ARBA" id="ARBA00022475"/>
    </source>
</evidence>
<dbReference type="RefSeq" id="WP_319952627.1">
    <property type="nucleotide sequence ID" value="NZ_JAXAVX010000001.1"/>
</dbReference>
<feature type="transmembrane region" description="Helical" evidence="7">
    <location>
        <begin position="443"/>
        <end position="471"/>
    </location>
</feature>
<feature type="transmembrane region" description="Helical" evidence="7">
    <location>
        <begin position="21"/>
        <end position="37"/>
    </location>
</feature>
<dbReference type="PANTHER" id="PTHR30572:SF4">
    <property type="entry name" value="ABC TRANSPORTER PERMEASE YTRF"/>
    <property type="match status" value="1"/>
</dbReference>
<feature type="transmembrane region" description="Helical" evidence="7">
    <location>
        <begin position="320"/>
        <end position="343"/>
    </location>
</feature>
<feature type="domain" description="ABC3 transporter permease C-terminal" evidence="8">
    <location>
        <begin position="723"/>
        <end position="835"/>
    </location>
</feature>
<dbReference type="EMBL" id="JAXAVX010000001">
    <property type="protein sequence ID" value="MDX8150479.1"/>
    <property type="molecule type" value="Genomic_DNA"/>
</dbReference>
<name>A0ABU4VFJ8_9ACTN</name>
<evidence type="ECO:0000256" key="7">
    <source>
        <dbReference type="SAM" id="Phobius"/>
    </source>
</evidence>
<proteinExistence type="inferred from homology"/>
<keyword evidence="4 7" id="KW-1133">Transmembrane helix</keyword>
<feature type="transmembrane region" description="Helical" evidence="7">
    <location>
        <begin position="717"/>
        <end position="740"/>
    </location>
</feature>
<evidence type="ECO:0000256" key="3">
    <source>
        <dbReference type="ARBA" id="ARBA00022692"/>
    </source>
</evidence>
<keyword evidence="5 7" id="KW-0472">Membrane</keyword>
<dbReference type="Proteomes" id="UP001277761">
    <property type="component" value="Unassembled WGS sequence"/>
</dbReference>
<keyword evidence="3 7" id="KW-0812">Transmembrane</keyword>
<evidence type="ECO:0000256" key="5">
    <source>
        <dbReference type="ARBA" id="ARBA00023136"/>
    </source>
</evidence>
<evidence type="ECO:0000313" key="10">
    <source>
        <dbReference type="Proteomes" id="UP001277761"/>
    </source>
</evidence>
<dbReference type="Pfam" id="PF02687">
    <property type="entry name" value="FtsX"/>
    <property type="match status" value="2"/>
</dbReference>
<feature type="transmembrane region" description="Helical" evidence="7">
    <location>
        <begin position="417"/>
        <end position="437"/>
    </location>
</feature>
<reference evidence="9 10" key="1">
    <citation type="submission" date="2023-11" db="EMBL/GenBank/DDBJ databases">
        <authorList>
            <person name="Xu M."/>
            <person name="Jiang T."/>
        </authorList>
    </citation>
    <scope>NUCLEOTIDE SEQUENCE [LARGE SCALE GENOMIC DNA]</scope>
    <source>
        <strain evidence="9 10">SD</strain>
    </source>
</reference>
<dbReference type="PANTHER" id="PTHR30572">
    <property type="entry name" value="MEMBRANE COMPONENT OF TRANSPORTER-RELATED"/>
    <property type="match status" value="1"/>
</dbReference>
<comment type="caution">
    <text evidence="9">The sequence shown here is derived from an EMBL/GenBank/DDBJ whole genome shotgun (WGS) entry which is preliminary data.</text>
</comment>
<comment type="subcellular location">
    <subcellularLocation>
        <location evidence="1">Cell membrane</location>
        <topology evidence="1">Multi-pass membrane protein</topology>
    </subcellularLocation>
</comment>
<organism evidence="9 10">
    <name type="scientific">Patulibacter brassicae</name>
    <dbReference type="NCBI Taxonomy" id="1705717"/>
    <lineage>
        <taxon>Bacteria</taxon>
        <taxon>Bacillati</taxon>
        <taxon>Actinomycetota</taxon>
        <taxon>Thermoleophilia</taxon>
        <taxon>Solirubrobacterales</taxon>
        <taxon>Patulibacteraceae</taxon>
        <taxon>Patulibacter</taxon>
    </lineage>
</organism>
<comment type="similarity">
    <text evidence="6">Belongs to the ABC-4 integral membrane protein family.</text>
</comment>
<protein>
    <submittedName>
        <fullName evidence="9">FtsX-like permease family protein</fullName>
    </submittedName>
</protein>
<evidence type="ECO:0000256" key="4">
    <source>
        <dbReference type="ARBA" id="ARBA00022989"/>
    </source>
</evidence>
<evidence type="ECO:0000256" key="6">
    <source>
        <dbReference type="ARBA" id="ARBA00038076"/>
    </source>
</evidence>
<dbReference type="InterPro" id="IPR003838">
    <property type="entry name" value="ABC3_permease_C"/>
</dbReference>
<accession>A0ABU4VFJ8</accession>
<sequence length="844" mass="86516">MRALLLRSLRLRIGRTLRTSMAVVIGVALIAGTLIFTDTINRTFDAIGDASYRGVAVAVTPKVPPGTPDAQGPDDERTLPRDLVREVAGADHVRAARGQVQGTALVFERDGRTRIGGQGPPALLFSAMPKGFGETSYPQGRAPRAADEVAFDAATAEKADAKVGDRVWIQGEGPRRRMRLVGILQLGDGNASFGGATVTVTTEETAAELAGRNASAYYSEILALGDEGVSDDAVARSVREAVGSDVTVRTGSAQGDRQAQDIKDAISFLPTILLVFAGIATFVGSFLIFNTFSITMAQRQREFALLRALGADRRQVRRMVLGEAIAVGILGSVLGLLGGFLVAPALRALVESVGADMPSTATVLAGRTVLVAFVVGVVVTLLASWAPARRATRVAPVEALREAAAPPARGAVRRGPVLLAALLAIVGTSGVLAAVVADASTAVAGIGAGLLVLGAILGTPALVGPLAGVLARPLRSAFGLPGRLAGDNAARQPGRTAVTAGALMIGLALVVFATVFAAGLKETLRGDLEQVVRSPVVVQEADGSFDGLPRSIVGAIRDVPGVRAAGAATFGAVGTHGRTVPITAIDAAALDRGLARLERTDGGRGAGDPGDGRAYLTDGTADDIGLAAGDATRVTGTNGEQRTLRIVGVVEETAAAVSGIVVNERTAAELGARNPFFVLVDGDAAAVARAIARDYPSTETLTRSAWIDDQVGQVNQILGLVYALLALSIVVALLGIVNTLNLSIQERVRELGLLRAVGATRRQVRRMIVLEALITALLGAALGSVLGFALAAAVGTTLDGFAVSVPIGQVVGLLLLAAVLGVLAAVRPARRASRVDVLEAIADA</sequence>
<evidence type="ECO:0000259" key="8">
    <source>
        <dbReference type="Pfam" id="PF02687"/>
    </source>
</evidence>